<dbReference type="Pfam" id="PF00580">
    <property type="entry name" value="UvrD-helicase"/>
    <property type="match status" value="1"/>
</dbReference>
<reference evidence="19 20" key="1">
    <citation type="submission" date="2017-02" db="EMBL/GenBank/DDBJ databases">
        <title>Haemophilus influenzae in COPD genome sequencing project.</title>
        <authorList>
            <person name="Murphy T.F."/>
            <person name="Kong Y."/>
            <person name="Nadendla S."/>
            <person name="Tettelin H."/>
            <person name="Pettigrew M."/>
        </authorList>
    </citation>
    <scope>NUCLEOTIDE SEQUENCE [LARGE SCALE GENOMIC DNA]</scope>
    <source>
        <strain evidence="19 20">13P36H1</strain>
    </source>
</reference>
<keyword evidence="3 15" id="KW-0547">Nucleotide-binding</keyword>
<evidence type="ECO:0000259" key="17">
    <source>
        <dbReference type="PROSITE" id="PS51198"/>
    </source>
</evidence>
<keyword evidence="7 15" id="KW-0269">Exonuclease</keyword>
<feature type="domain" description="UvrD-like helicase C-terminal" evidence="18">
    <location>
        <begin position="491"/>
        <end position="763"/>
    </location>
</feature>
<comment type="cofactor">
    <cofactor evidence="15">
        <name>Mg(2+)</name>
        <dbReference type="ChEBI" id="CHEBI:18420"/>
    </cofactor>
    <text evidence="15">Binds 1 Mg(2+) ion per subunit.</text>
</comment>
<dbReference type="PANTHER" id="PTHR11070:SF23">
    <property type="entry name" value="RECBCD ENZYME SUBUNIT RECB"/>
    <property type="match status" value="1"/>
</dbReference>
<dbReference type="GO" id="GO:0043138">
    <property type="term" value="F:3'-5' DNA helicase activity"/>
    <property type="evidence" value="ECO:0007669"/>
    <property type="project" value="UniProtKB-UniRule"/>
</dbReference>
<feature type="binding site" evidence="16">
    <location>
        <begin position="22"/>
        <end position="29"/>
    </location>
    <ligand>
        <name>ATP</name>
        <dbReference type="ChEBI" id="CHEBI:30616"/>
    </ligand>
</feature>
<feature type="region of interest" description="DNA-binding and helicase activity, interacts with RecC" evidence="15">
    <location>
        <begin position="1"/>
        <end position="891"/>
    </location>
</feature>
<dbReference type="PROSITE" id="PS51198">
    <property type="entry name" value="UVRD_HELICASE_ATP_BIND"/>
    <property type="match status" value="1"/>
</dbReference>
<evidence type="ECO:0000256" key="1">
    <source>
        <dbReference type="ARBA" id="ARBA00022722"/>
    </source>
</evidence>
<dbReference type="InterPro" id="IPR027417">
    <property type="entry name" value="P-loop_NTPase"/>
</dbReference>
<dbReference type="RefSeq" id="WP_005660330.1">
    <property type="nucleotide sequence ID" value="NZ_CP089174.1"/>
</dbReference>
<name>A0ABD6WTN0_HAEIF</name>
<keyword evidence="2 15" id="KW-0479">Metal-binding</keyword>
<evidence type="ECO:0000256" key="4">
    <source>
        <dbReference type="ARBA" id="ARBA00022763"/>
    </source>
</evidence>
<dbReference type="EMBL" id="MZLD01000081">
    <property type="protein sequence ID" value="PRM17163.1"/>
    <property type="molecule type" value="Genomic_DNA"/>
</dbReference>
<dbReference type="GO" id="GO:0000724">
    <property type="term" value="P:double-strand break repair via homologous recombination"/>
    <property type="evidence" value="ECO:0007669"/>
    <property type="project" value="UniProtKB-UniRule"/>
</dbReference>
<dbReference type="PROSITE" id="PS51217">
    <property type="entry name" value="UVRD_HELICASE_CTER"/>
    <property type="match status" value="1"/>
</dbReference>
<dbReference type="InterPro" id="IPR011335">
    <property type="entry name" value="Restrct_endonuc-II-like"/>
</dbReference>
<keyword evidence="11 15" id="KW-0234">DNA repair</keyword>
<evidence type="ECO:0000256" key="10">
    <source>
        <dbReference type="ARBA" id="ARBA00023125"/>
    </source>
</evidence>
<comment type="domain">
    <text evidence="15">The C-terminal domain has nuclease activity and interacts with RecD. It interacts with RecA, facilitating its loading onto ssDNA.</text>
</comment>
<gene>
    <name evidence="15 19" type="primary">recB</name>
    <name evidence="19" type="ORF">BVZ99_01864</name>
</gene>
<comment type="miscellaneous">
    <text evidence="15">In the RecBCD complex, RecB has a slow 3'-5' helicase, an exonuclease activity and loads RecA onto ssDNA, RecD has a fast 5'-3' helicase activity, while RecC stimulates the ATPase and processivity of the RecB helicase and contributes to recognition of the Chi site.</text>
</comment>
<dbReference type="Gene3D" id="3.90.320.10">
    <property type="match status" value="1"/>
</dbReference>
<dbReference type="HAMAP" id="MF_01485">
    <property type="entry name" value="RecB"/>
    <property type="match status" value="1"/>
</dbReference>
<comment type="domain">
    <text evidence="15">The N-terminal DNA-binding domain is a ssDNA-dependent ATPase and has ATP-dependent 3'-5' helicase function. This domain interacts with RecC.</text>
</comment>
<keyword evidence="4 15" id="KW-0227">DNA damage</keyword>
<feature type="region of interest" description="Nuclease activity, interacts with RecD and RecA" evidence="15">
    <location>
        <begin position="918"/>
        <end position="1202"/>
    </location>
</feature>
<dbReference type="InterPro" id="IPR004586">
    <property type="entry name" value="RecB"/>
</dbReference>
<dbReference type="Pfam" id="PF13361">
    <property type="entry name" value="UvrD_C"/>
    <property type="match status" value="2"/>
</dbReference>
<evidence type="ECO:0000256" key="11">
    <source>
        <dbReference type="ARBA" id="ARBA00023204"/>
    </source>
</evidence>
<dbReference type="SUPFAM" id="SSF52540">
    <property type="entry name" value="P-loop containing nucleoside triphosphate hydrolases"/>
    <property type="match status" value="1"/>
</dbReference>
<dbReference type="GO" id="GO:0005524">
    <property type="term" value="F:ATP binding"/>
    <property type="evidence" value="ECO:0007669"/>
    <property type="project" value="UniProtKB-UniRule"/>
</dbReference>
<comment type="subunit">
    <text evidence="15">Heterotrimer of RecB, RecC and RecD. All subunits contribute to DNA-binding. Interacts with RecA.</text>
</comment>
<dbReference type="InterPro" id="IPR038726">
    <property type="entry name" value="PDDEXK_AddAB-type"/>
</dbReference>
<accession>A0ABD6WTN0</accession>
<dbReference type="InterPro" id="IPR011604">
    <property type="entry name" value="PDDEXK-like_dom_sf"/>
</dbReference>
<dbReference type="InterPro" id="IPR000212">
    <property type="entry name" value="DNA_helicase_UvrD/REP"/>
</dbReference>
<dbReference type="Gene3D" id="1.10.3170.10">
    <property type="entry name" value="Recbcd, chain B, domain 2"/>
    <property type="match status" value="1"/>
</dbReference>
<comment type="similarity">
    <text evidence="15">Belongs to the helicase family. UvrD subfamily.</text>
</comment>
<evidence type="ECO:0000256" key="6">
    <source>
        <dbReference type="ARBA" id="ARBA00022806"/>
    </source>
</evidence>
<dbReference type="GO" id="GO:0008854">
    <property type="term" value="F:exodeoxyribonuclease V activity"/>
    <property type="evidence" value="ECO:0007669"/>
    <property type="project" value="UniProtKB-EC"/>
</dbReference>
<keyword evidence="1 15" id="KW-0540">Nuclease</keyword>
<dbReference type="PANTHER" id="PTHR11070">
    <property type="entry name" value="UVRD / RECB / PCRA DNA HELICASE FAMILY MEMBER"/>
    <property type="match status" value="1"/>
</dbReference>
<feature type="binding site" evidence="15">
    <location>
        <position position="1098"/>
    </location>
    <ligand>
        <name>Mg(2+)</name>
        <dbReference type="ChEBI" id="CHEBI:18420"/>
    </ligand>
</feature>
<keyword evidence="12 15" id="KW-0413">Isomerase</keyword>
<evidence type="ECO:0000313" key="20">
    <source>
        <dbReference type="Proteomes" id="UP000238866"/>
    </source>
</evidence>
<sequence length="1202" mass="138556">MAETIPLNPITLPLNQISLIEASAGTGKTYTIGSLYLRLLLKAGENNFSRPLNVEEILVVTFTEMATEELKKKIRERITDAINKLTAFAKTQDKSAFKNDEFLTALCHDLDIFEAIHRLKLAEQNMDLAAIYTIHGFCRRMLMQYAFHSGIHFNLELIKDQSDLLVRFANEFWREHFYPLPFEMADFIANELGSPDYVLSLLESNLGKNLIVDLENQQALSISITEFLQQYLGEYFKDIKALKLFWLESAGKISELITEELNKDYAKGEPKSLSRRSYNTSRLVKWIEQVNAWANNPRDYLLNKTLMSYFTQSALGEKCEEGASPFIAPIFTELEERANALISPDLLRRIILYHYRQSLQQKLLDYKLNHQEKSFDDLLRLLCEALQDAQGDELAEMIRFQYPFAMIDEFQDTDSQQYAIFSKIYRDNPEKNTGFIMIGDPKQAIYRFRGADIFTYLKASDEAQSRFELTKNYRSEKHLVDGVNALFDFPQSPFIYQNIKFTAVDSRDDHLRFYLNGKAEPAYRFYLTESDKVNKTEMAKICAVSIQYWLKSAVENQAVFQNEDTYKTLQAANIAVLVRDKNEAALVKNELQKLGIASVYLSDQNSVFDSNVAKELAWVLKACLNVAERPILNAIATALFGLNAADIHQIQQNEADWQRWADSFAQYQQTWQRQGILVMLHQILLEQGISERLLSQATGERDLTDFLHLAEILQQAATLHESEAALLSWFEKQIQGEGRQEAQIRLESERQLVKIVSIHKSKGLEYDLVWLPFLAVPSKIPTAGDMNVYYSKERDETLWDIENRNLNALCEETFAEELRLLYVALTRAKYQMAFALPAQFDKKWNALHYVLSQGEIGKEIALSAPKDTETLLQTFKEKMRDNVEICTKPNLEDFPALSINTKNDELKAAEFTGNIEQDWRITSFTSIEQGHRRQNYFTESAGKKHAVFDDAKDYDSQNSIEISTALLNESESSILDLPRGKQVGTALHRHFENCYFSDLANTEEIDKLRQSLQLDETFAEPLQNWLQQISHTSLSNEIGIALADLANKDCIKEMPFYLAIREHFDVEAFNRALKAHHHLPSKPLQFEQIQGMVRGSIDLVFRHNGKYYLVDYKSNFLGSTLADYNQEALKKEMLHSHYDWQYLIYTLALHRYLQSVVSHYDYARDFGGVFYLFLRGMNGEPQPGVFYDRPSVELITELDGVF</sequence>
<evidence type="ECO:0000256" key="2">
    <source>
        <dbReference type="ARBA" id="ARBA00022723"/>
    </source>
</evidence>
<keyword evidence="5 15" id="KW-0378">Hydrolase</keyword>
<evidence type="ECO:0000256" key="5">
    <source>
        <dbReference type="ARBA" id="ARBA00022801"/>
    </source>
</evidence>
<keyword evidence="8 15" id="KW-0067">ATP-binding</keyword>
<comment type="function">
    <text evidence="15">A helicase/nuclease that prepares dsDNA breaks (DSB) for recombinational DNA repair. Binds to DSBs and unwinds DNA via a highly rapid and processive ATP-dependent bidirectional helicase activity. Unwinds dsDNA until it encounters a Chi (crossover hotspot instigator) sequence from the 3' direction. Cuts ssDNA a few nucleotides 3' to the Chi site. The properties and activities of the enzyme are changed at Chi. The Chi-altered holoenzyme produces a long 3'-ssDNA overhang and facilitates RecA-binding to the ssDNA for homologous DNA recombination and repair. Holoenzyme degrades any linearized DNA that is unable to undergo homologous recombination. In the holoenzyme this subunit contributes ATPase, 3'-5' helicase, exonuclease activity and loads RecA onto ssDNA.</text>
</comment>
<dbReference type="EC" id="5.6.2.4" evidence="15"/>
<feature type="domain" description="UvrD-like helicase ATP-binding" evidence="17">
    <location>
        <begin position="1"/>
        <end position="476"/>
    </location>
</feature>
<organism evidence="19 20">
    <name type="scientific">Haemophilus influenzae</name>
    <dbReference type="NCBI Taxonomy" id="727"/>
    <lineage>
        <taxon>Bacteria</taxon>
        <taxon>Pseudomonadati</taxon>
        <taxon>Pseudomonadota</taxon>
        <taxon>Gammaproteobacteria</taxon>
        <taxon>Pasteurellales</taxon>
        <taxon>Pasteurellaceae</taxon>
        <taxon>Haemophilus</taxon>
    </lineage>
</organism>
<dbReference type="Gene3D" id="3.40.50.300">
    <property type="entry name" value="P-loop containing nucleotide triphosphate hydrolases"/>
    <property type="match status" value="2"/>
</dbReference>
<feature type="binding site" evidence="15">
    <location>
        <position position="1111"/>
    </location>
    <ligand>
        <name>Mg(2+)</name>
        <dbReference type="ChEBI" id="CHEBI:18420"/>
    </ligand>
</feature>
<dbReference type="InterPro" id="IPR014017">
    <property type="entry name" value="DNA_helicase_UvrD-like_C"/>
</dbReference>
<evidence type="ECO:0000256" key="8">
    <source>
        <dbReference type="ARBA" id="ARBA00022840"/>
    </source>
</evidence>
<evidence type="ECO:0000256" key="16">
    <source>
        <dbReference type="PROSITE-ProRule" id="PRU00560"/>
    </source>
</evidence>
<dbReference type="SUPFAM" id="SSF52980">
    <property type="entry name" value="Restriction endonuclease-like"/>
    <property type="match status" value="1"/>
</dbReference>
<dbReference type="Gene3D" id="1.10.486.10">
    <property type="entry name" value="PCRA, domain 4"/>
    <property type="match status" value="1"/>
</dbReference>
<dbReference type="Pfam" id="PF12705">
    <property type="entry name" value="PDDEXK_1"/>
    <property type="match status" value="1"/>
</dbReference>
<dbReference type="EC" id="3.1.11.5" evidence="15"/>
<feature type="active site" description="For nuclease activity" evidence="15">
    <location>
        <position position="1111"/>
    </location>
</feature>
<feature type="binding site" evidence="15">
    <location>
        <position position="988"/>
    </location>
    <ligand>
        <name>Mg(2+)</name>
        <dbReference type="ChEBI" id="CHEBI:18420"/>
    </ligand>
</feature>
<evidence type="ECO:0000256" key="14">
    <source>
        <dbReference type="ARBA" id="ARBA00048988"/>
    </source>
</evidence>
<evidence type="ECO:0000256" key="9">
    <source>
        <dbReference type="ARBA" id="ARBA00022842"/>
    </source>
</evidence>
<evidence type="ECO:0000256" key="7">
    <source>
        <dbReference type="ARBA" id="ARBA00022839"/>
    </source>
</evidence>
<comment type="catalytic activity">
    <reaction evidence="14 15">
        <text>ATP + H2O = ADP + phosphate + H(+)</text>
        <dbReference type="Rhea" id="RHEA:13065"/>
        <dbReference type="ChEBI" id="CHEBI:15377"/>
        <dbReference type="ChEBI" id="CHEBI:15378"/>
        <dbReference type="ChEBI" id="CHEBI:30616"/>
        <dbReference type="ChEBI" id="CHEBI:43474"/>
        <dbReference type="ChEBI" id="CHEBI:456216"/>
        <dbReference type="EC" id="5.6.2.4"/>
    </reaction>
</comment>
<evidence type="ECO:0000256" key="15">
    <source>
        <dbReference type="HAMAP-Rule" id="MF_01485"/>
    </source>
</evidence>
<comment type="caution">
    <text evidence="19">The sequence shown here is derived from an EMBL/GenBank/DDBJ whole genome shotgun (WGS) entry which is preliminary data.</text>
</comment>
<dbReference type="InterPro" id="IPR014016">
    <property type="entry name" value="UvrD-like_ATP-bd"/>
</dbReference>
<evidence type="ECO:0000256" key="13">
    <source>
        <dbReference type="ARBA" id="ARBA00034617"/>
    </source>
</evidence>
<proteinExistence type="inferred from homology"/>
<dbReference type="GO" id="GO:0003677">
    <property type="term" value="F:DNA binding"/>
    <property type="evidence" value="ECO:0007669"/>
    <property type="project" value="UniProtKB-UniRule"/>
</dbReference>
<dbReference type="GO" id="GO:0000287">
    <property type="term" value="F:magnesium ion binding"/>
    <property type="evidence" value="ECO:0007669"/>
    <property type="project" value="UniProtKB-UniRule"/>
</dbReference>
<dbReference type="Proteomes" id="UP000238866">
    <property type="component" value="Unassembled WGS sequence"/>
</dbReference>
<comment type="catalytic activity">
    <reaction evidence="13 15">
        <text>Couples ATP hydrolysis with the unwinding of duplex DNA by translocating in the 3'-5' direction.</text>
        <dbReference type="EC" id="5.6.2.4"/>
    </reaction>
</comment>
<comment type="catalytic activity">
    <reaction evidence="15">
        <text>Exonucleolytic cleavage (in the presence of ATP) in either 5'- to 3'- or 3'- to 5'-direction to yield 5'-phosphooligonucleotides.</text>
        <dbReference type="EC" id="3.1.11.5"/>
    </reaction>
</comment>
<dbReference type="AlphaFoldDB" id="A0ABD6WTN0"/>
<evidence type="ECO:0000256" key="12">
    <source>
        <dbReference type="ARBA" id="ARBA00023235"/>
    </source>
</evidence>
<evidence type="ECO:0000256" key="3">
    <source>
        <dbReference type="ARBA" id="ARBA00022741"/>
    </source>
</evidence>
<keyword evidence="9 15" id="KW-0460">Magnesium</keyword>
<evidence type="ECO:0000313" key="19">
    <source>
        <dbReference type="EMBL" id="PRM17163.1"/>
    </source>
</evidence>
<keyword evidence="6 15" id="KW-0347">Helicase</keyword>
<keyword evidence="10 15" id="KW-0238">DNA-binding</keyword>
<evidence type="ECO:0000259" key="18">
    <source>
        <dbReference type="PROSITE" id="PS51217"/>
    </source>
</evidence>
<protein>
    <recommendedName>
        <fullName evidence="15">RecBCD enzyme subunit RecB</fullName>
        <ecNumber evidence="15">3.1.11.5</ecNumber>
        <ecNumber evidence="15">5.6.2.4</ecNumber>
    </recommendedName>
    <alternativeName>
        <fullName evidence="15">DNA 3'-5' helicase subunit RecB</fullName>
    </alternativeName>
    <alternativeName>
        <fullName evidence="15">Exonuclease V subunit RecB</fullName>
        <shortName evidence="15">ExoV subunit RecB</shortName>
    </alternativeName>
    <alternativeName>
        <fullName evidence="15">Helicase/nuclease RecBCD subunit RecB</fullName>
    </alternativeName>
</protein>
<dbReference type="NCBIfam" id="TIGR00609">
    <property type="entry name" value="recB"/>
    <property type="match status" value="1"/>
</dbReference>
<dbReference type="CDD" id="cd22352">
    <property type="entry name" value="RecB_C-like"/>
    <property type="match status" value="1"/>
</dbReference>